<proteinExistence type="predicted"/>
<dbReference type="AlphaFoldDB" id="A0AA85KEY5"/>
<feature type="region of interest" description="Disordered" evidence="1">
    <location>
        <begin position="52"/>
        <end position="82"/>
    </location>
</feature>
<reference evidence="3" key="2">
    <citation type="submission" date="2023-11" db="UniProtKB">
        <authorList>
            <consortium name="WormBaseParasite"/>
        </authorList>
    </citation>
    <scope>IDENTIFICATION</scope>
</reference>
<reference evidence="2" key="1">
    <citation type="submission" date="2022-06" db="EMBL/GenBank/DDBJ databases">
        <authorList>
            <person name="Berger JAMES D."/>
            <person name="Berger JAMES D."/>
        </authorList>
    </citation>
    <scope>NUCLEOTIDE SEQUENCE [LARGE SCALE GENOMIC DNA]</scope>
</reference>
<feature type="compositionally biased region" description="Low complexity" evidence="1">
    <location>
        <begin position="58"/>
        <end position="75"/>
    </location>
</feature>
<keyword evidence="2" id="KW-1185">Reference proteome</keyword>
<dbReference type="Proteomes" id="UP000050795">
    <property type="component" value="Unassembled WGS sequence"/>
</dbReference>
<evidence type="ECO:0000256" key="1">
    <source>
        <dbReference type="SAM" id="MobiDB-lite"/>
    </source>
</evidence>
<evidence type="ECO:0000313" key="3">
    <source>
        <dbReference type="WBParaSite" id="TREG1_98360.1"/>
    </source>
</evidence>
<organism evidence="2 3">
    <name type="scientific">Trichobilharzia regenti</name>
    <name type="common">Nasal bird schistosome</name>
    <dbReference type="NCBI Taxonomy" id="157069"/>
    <lineage>
        <taxon>Eukaryota</taxon>
        <taxon>Metazoa</taxon>
        <taxon>Spiralia</taxon>
        <taxon>Lophotrochozoa</taxon>
        <taxon>Platyhelminthes</taxon>
        <taxon>Trematoda</taxon>
        <taxon>Digenea</taxon>
        <taxon>Strigeidida</taxon>
        <taxon>Schistosomatoidea</taxon>
        <taxon>Schistosomatidae</taxon>
        <taxon>Trichobilharzia</taxon>
    </lineage>
</organism>
<dbReference type="WBParaSite" id="TREG1_98360.1">
    <property type="protein sequence ID" value="TREG1_98360.1"/>
    <property type="gene ID" value="TREG1_98360"/>
</dbReference>
<protein>
    <submittedName>
        <fullName evidence="3">Uncharacterized protein</fullName>
    </submittedName>
</protein>
<accession>A0AA85KEY5</accession>
<name>A0AA85KEY5_TRIRE</name>
<sequence>MSDNFNPSSQRSSSRFFGIDSVFNTHEVSCNDNIHNYEGTFMENYATSSSSFHPMDVGNNNNNNNNSRDSSGNINRNHKDTNYDNNQMIFKLDEIRSNSPPLGRLRREKPKPITSRQQVEFPGIFVEGFRAGHMGFNIPGVLQDSLKPTDSMEVKINLPTPEFFSQSVWQNPSSFMHSTQNETTSNDREACRSSANVNTGRFGAHIYNLIFNTQQGHHR</sequence>
<evidence type="ECO:0000313" key="2">
    <source>
        <dbReference type="Proteomes" id="UP000050795"/>
    </source>
</evidence>